<keyword evidence="2" id="KW-1185">Reference proteome</keyword>
<dbReference type="EMBL" id="JAECSB010000058">
    <property type="protein sequence ID" value="MBH5144313.1"/>
    <property type="molecule type" value="Genomic_DNA"/>
</dbReference>
<reference evidence="1 2" key="1">
    <citation type="submission" date="2020-12" db="EMBL/GenBank/DDBJ databases">
        <title>Draft genome sequence of furan degrading bacterial strain FUR100.</title>
        <authorList>
            <person name="Woiski C."/>
        </authorList>
    </citation>
    <scope>NUCLEOTIDE SEQUENCE [LARGE SCALE GENOMIC DNA]</scope>
    <source>
        <strain evidence="1 2">FUR100</strain>
    </source>
</reference>
<name>A0A8I0ZXA0_RHOER</name>
<dbReference type="AlphaFoldDB" id="A0A8I0ZXA0"/>
<evidence type="ECO:0000313" key="2">
    <source>
        <dbReference type="Proteomes" id="UP000627573"/>
    </source>
</evidence>
<protein>
    <recommendedName>
        <fullName evidence="3">DNA-binding protein</fullName>
    </recommendedName>
</protein>
<sequence>MSPTEFELIFVTPDIDGPGDMRIAKVEEHLDIVVESHSGLTLATVTAEGADAVTAALNAAAVLSACGLPVARTYPDLVTRQDIADRAEVSRQAVGNWVRGERIQSDPFPTPVNLVGGGAWLWGDVVAWLRRNDHEIDDIEFPSINDHARIDSALLRSTESSSTRSGHVELAGERAGVLYAPSVAGSNRNWPGDSFQSNYALAV</sequence>
<proteinExistence type="predicted"/>
<comment type="caution">
    <text evidence="1">The sequence shown here is derived from an EMBL/GenBank/DDBJ whole genome shotgun (WGS) entry which is preliminary data.</text>
</comment>
<organism evidence="1 2">
    <name type="scientific">Rhodococcus erythropolis</name>
    <name type="common">Arthrobacter picolinophilus</name>
    <dbReference type="NCBI Taxonomy" id="1833"/>
    <lineage>
        <taxon>Bacteria</taxon>
        <taxon>Bacillati</taxon>
        <taxon>Actinomycetota</taxon>
        <taxon>Actinomycetes</taxon>
        <taxon>Mycobacteriales</taxon>
        <taxon>Nocardiaceae</taxon>
        <taxon>Rhodococcus</taxon>
        <taxon>Rhodococcus erythropolis group</taxon>
    </lineage>
</organism>
<evidence type="ECO:0008006" key="3">
    <source>
        <dbReference type="Google" id="ProtNLM"/>
    </source>
</evidence>
<gene>
    <name evidence="1" type="ORF">I3517_16985</name>
</gene>
<evidence type="ECO:0000313" key="1">
    <source>
        <dbReference type="EMBL" id="MBH5144313.1"/>
    </source>
</evidence>
<accession>A0A8I0ZXA0</accession>
<dbReference type="Proteomes" id="UP000627573">
    <property type="component" value="Unassembled WGS sequence"/>
</dbReference>
<dbReference type="RefSeq" id="WP_197941284.1">
    <property type="nucleotide sequence ID" value="NZ_JAECSB010000058.1"/>
</dbReference>